<sequence length="83" mass="8972">MPWDHVEVSGGKLVEDDSDTYDDGDEDGEYVGQTCIGTQHQAPGRTDADKSEFTAYGTSEDKHELSDITSVKGAHVERTAPAD</sequence>
<reference evidence="2 3" key="1">
    <citation type="journal article" date="2011" name="J. Bacteriol.">
        <title>Draft genome sequence of the marine bacterium Streptomyces griseoaurantiacus M045, which produces novel manumycin-type antibiotics with a pABA core component.</title>
        <authorList>
            <person name="Li F."/>
            <person name="Jiang P."/>
            <person name="Zheng H."/>
            <person name="Wang S."/>
            <person name="Zhao G."/>
            <person name="Qin S."/>
            <person name="Liu Z."/>
        </authorList>
    </citation>
    <scope>NUCLEOTIDE SEQUENCE [LARGE SCALE GENOMIC DNA]</scope>
    <source>
        <strain evidence="2 3">M045</strain>
    </source>
</reference>
<dbReference type="STRING" id="996637.SGM_2108"/>
<evidence type="ECO:0000256" key="1">
    <source>
        <dbReference type="SAM" id="MobiDB-lite"/>
    </source>
</evidence>
<organism evidence="2 3">
    <name type="scientific">Streptomyces griseoaurantiacus M045</name>
    <dbReference type="NCBI Taxonomy" id="996637"/>
    <lineage>
        <taxon>Bacteria</taxon>
        <taxon>Bacillati</taxon>
        <taxon>Actinomycetota</taxon>
        <taxon>Actinomycetes</taxon>
        <taxon>Kitasatosporales</taxon>
        <taxon>Streptomycetaceae</taxon>
        <taxon>Streptomyces</taxon>
        <taxon>Streptomyces aurantiacus group</taxon>
    </lineage>
</organism>
<feature type="region of interest" description="Disordered" evidence="1">
    <location>
        <begin position="1"/>
        <end position="83"/>
    </location>
</feature>
<evidence type="ECO:0000313" key="3">
    <source>
        <dbReference type="Proteomes" id="UP000003022"/>
    </source>
</evidence>
<proteinExistence type="predicted"/>
<dbReference type="AlphaFoldDB" id="F3NG44"/>
<feature type="compositionally biased region" description="Basic and acidic residues" evidence="1">
    <location>
        <begin position="74"/>
        <end position="83"/>
    </location>
</feature>
<dbReference type="Proteomes" id="UP000003022">
    <property type="component" value="Unassembled WGS sequence"/>
</dbReference>
<keyword evidence="3" id="KW-1185">Reference proteome</keyword>
<dbReference type="eggNOG" id="ENOG5032HZN">
    <property type="taxonomic scope" value="Bacteria"/>
</dbReference>
<evidence type="ECO:0000313" key="2">
    <source>
        <dbReference type="EMBL" id="EGG47479.1"/>
    </source>
</evidence>
<name>F3NG44_9ACTN</name>
<gene>
    <name evidence="2" type="ORF">SGM_2108</name>
</gene>
<accession>F3NG44</accession>
<feature type="compositionally biased region" description="Acidic residues" evidence="1">
    <location>
        <begin position="16"/>
        <end position="29"/>
    </location>
</feature>
<protein>
    <submittedName>
        <fullName evidence="2">Uncharacterized protein</fullName>
    </submittedName>
</protein>
<comment type="caution">
    <text evidence="2">The sequence shown here is derived from an EMBL/GenBank/DDBJ whole genome shotgun (WGS) entry which is preliminary data.</text>
</comment>
<dbReference type="EMBL" id="AEYX01000031">
    <property type="protein sequence ID" value="EGG47479.1"/>
    <property type="molecule type" value="Genomic_DNA"/>
</dbReference>